<reference evidence="1" key="1">
    <citation type="submission" date="2021-06" db="EMBL/GenBank/DDBJ databases">
        <title>Comparative genomics, transcriptomics and evolutionary studies reveal genomic signatures of adaptation to plant cell wall in hemibiotrophic fungi.</title>
        <authorList>
            <consortium name="DOE Joint Genome Institute"/>
            <person name="Baroncelli R."/>
            <person name="Diaz J.F."/>
            <person name="Benocci T."/>
            <person name="Peng M."/>
            <person name="Battaglia E."/>
            <person name="Haridas S."/>
            <person name="Andreopoulos W."/>
            <person name="Labutti K."/>
            <person name="Pangilinan J."/>
            <person name="Floch G.L."/>
            <person name="Makela M.R."/>
            <person name="Henrissat B."/>
            <person name="Grigoriev I.V."/>
            <person name="Crouch J.A."/>
            <person name="De Vries R.P."/>
            <person name="Sukno S.A."/>
            <person name="Thon M.R."/>
        </authorList>
    </citation>
    <scope>NUCLEOTIDE SEQUENCE</scope>
    <source>
        <strain evidence="1">MAFF235873</strain>
    </source>
</reference>
<protein>
    <recommendedName>
        <fullName evidence="3">Heterokaryon incompatibility domain-containing protein</fullName>
    </recommendedName>
</protein>
<comment type="caution">
    <text evidence="1">The sequence shown here is derived from an EMBL/GenBank/DDBJ whole genome shotgun (WGS) entry which is preliminary data.</text>
</comment>
<dbReference type="PANTHER" id="PTHR33112:SF16">
    <property type="entry name" value="HETEROKARYON INCOMPATIBILITY DOMAIN-CONTAINING PROTEIN"/>
    <property type="match status" value="1"/>
</dbReference>
<organism evidence="1 2">
    <name type="scientific">Colletotrichum zoysiae</name>
    <dbReference type="NCBI Taxonomy" id="1216348"/>
    <lineage>
        <taxon>Eukaryota</taxon>
        <taxon>Fungi</taxon>
        <taxon>Dikarya</taxon>
        <taxon>Ascomycota</taxon>
        <taxon>Pezizomycotina</taxon>
        <taxon>Sordariomycetes</taxon>
        <taxon>Hypocreomycetidae</taxon>
        <taxon>Glomerellales</taxon>
        <taxon>Glomerellaceae</taxon>
        <taxon>Colletotrichum</taxon>
        <taxon>Colletotrichum graminicola species complex</taxon>
    </lineage>
</organism>
<dbReference type="EMBL" id="MU842881">
    <property type="protein sequence ID" value="KAK2028283.1"/>
    <property type="molecule type" value="Genomic_DNA"/>
</dbReference>
<dbReference type="PANTHER" id="PTHR33112">
    <property type="entry name" value="DOMAIN PROTEIN, PUTATIVE-RELATED"/>
    <property type="match status" value="1"/>
</dbReference>
<accession>A0AAD9HG67</accession>
<evidence type="ECO:0000313" key="2">
    <source>
        <dbReference type="Proteomes" id="UP001232148"/>
    </source>
</evidence>
<evidence type="ECO:0008006" key="3">
    <source>
        <dbReference type="Google" id="ProtNLM"/>
    </source>
</evidence>
<dbReference type="Proteomes" id="UP001232148">
    <property type="component" value="Unassembled WGS sequence"/>
</dbReference>
<dbReference type="AlphaFoldDB" id="A0AAD9HG67"/>
<proteinExistence type="predicted"/>
<sequence length="447" mass="51229">MSVCGFCRRTVLESNKTWGYHHVNAAEFDAAAKSGCVFCRNLAASVVNLNDSDDADAFYCWSMRETAQIRETKSNISITFRPVPGRVQELPEVCFDMFSEDELGPIPNGNMESFGLRTDSEASQAQMRIWLEDCVANHPGKLWERSVHTYTLCRLTNLSDKDDAIWGIAKLMRDILRQQYAHGLWSTCLEEQLAWRVVGRPKVTEPKEKPFPHWSWTYLDVPIQVIPRFRDQPRFYVATNHEGGKLSFEFEKPYLGWLKTEDLPGAEEQPQLENVATQPIGAENNYGNTQMGNAWKPDERSKLKSERLPIQAHICQGTLWFVDDKERWVVDIEGVGGDAVIEAFPDTQPLQNETPCEFIVLAASRVLLDELGREMVENDEKEEIMDVQYSGVGILVRRKDDDQLERFGAVEFLQICWDEWSYFRLACSETFAADDLQAENGMKMWLV</sequence>
<name>A0AAD9HG67_9PEZI</name>
<gene>
    <name evidence="1" type="ORF">LX32DRAFT_407034</name>
</gene>
<evidence type="ECO:0000313" key="1">
    <source>
        <dbReference type="EMBL" id="KAK2028283.1"/>
    </source>
</evidence>
<keyword evidence="2" id="KW-1185">Reference proteome</keyword>